<dbReference type="InterPro" id="IPR021295">
    <property type="entry name" value="DUF2867"/>
</dbReference>
<dbReference type="EMBL" id="CAESGF010000035">
    <property type="protein sequence ID" value="CAB4365552.1"/>
    <property type="molecule type" value="Genomic_DNA"/>
</dbReference>
<sequence>MRLRVLATGSTGYIGGRLVPRLLERGHEVRCITRDAPRLAGRNWQAEIIEGDLLDRDAVARAMVGVDVAYYLAHSMTSERAFREIDREMATIFGQEAARAGVTRIVYLGGLGDPDKVHSKHLVSRQEVGRALAAAGVPVVEFRAAVIVGSGSASFEMLRHLTERLPFMITPRWVDTRCQPIGMRAVLDYLLEALDHPTADGVYEIGGSDVLSYREMMQIYARVRGLRRVIVAARVPWPQLSSRFVGLLTPIPYRLARSLVESLRTEVIVRDDRALREFAVQPVSYHESLTRTLARVASDQVETTWASSIATGSDRFEGRHLSTYEGMLYERHALNIAASPEQAFAVICSLGGDVGWPAGNWLWQTRGLLDRFVGGVGMRRGRRHPRELMLGEPVDFWRVEALQKDKLLRLRAEMKLPGAAWLQFEVAEREGGCAVEQTAFYDPRGFLGYVYWYLVLPFHRFVFPGLLTAIRERAEAERAAVDPSVV</sequence>
<dbReference type="PANTHER" id="PTHR48079">
    <property type="entry name" value="PROTEIN YEEZ"/>
    <property type="match status" value="1"/>
</dbReference>
<dbReference type="EMBL" id="CAEZYF010000030">
    <property type="protein sequence ID" value="CAB4744437.1"/>
    <property type="molecule type" value="Genomic_DNA"/>
</dbReference>
<evidence type="ECO:0000313" key="4">
    <source>
        <dbReference type="EMBL" id="CAB4850804.1"/>
    </source>
</evidence>
<name>A0A6J6TCH6_9ZZZZ</name>
<evidence type="ECO:0000259" key="1">
    <source>
        <dbReference type="Pfam" id="PF13460"/>
    </source>
</evidence>
<dbReference type="EMBL" id="CAFBIY010000064">
    <property type="protein sequence ID" value="CAB4850804.1"/>
    <property type="molecule type" value="Genomic_DNA"/>
</dbReference>
<evidence type="ECO:0000313" key="5">
    <source>
        <dbReference type="EMBL" id="CAB4961332.1"/>
    </source>
</evidence>
<evidence type="ECO:0000313" key="6">
    <source>
        <dbReference type="EMBL" id="CAB4975096.1"/>
    </source>
</evidence>
<dbReference type="Pfam" id="PF13460">
    <property type="entry name" value="NAD_binding_10"/>
    <property type="match status" value="1"/>
</dbReference>
<dbReference type="PANTHER" id="PTHR48079:SF6">
    <property type="entry name" value="NAD(P)-BINDING DOMAIN-CONTAINING PROTEIN-RELATED"/>
    <property type="match status" value="1"/>
</dbReference>
<dbReference type="EMBL" id="CAFBMT010000053">
    <property type="protein sequence ID" value="CAB4961332.1"/>
    <property type="molecule type" value="Genomic_DNA"/>
</dbReference>
<dbReference type="SUPFAM" id="SSF55961">
    <property type="entry name" value="Bet v1-like"/>
    <property type="match status" value="1"/>
</dbReference>
<dbReference type="Pfam" id="PF11066">
    <property type="entry name" value="DUF2867"/>
    <property type="match status" value="1"/>
</dbReference>
<gene>
    <name evidence="3" type="ORF">UFOPK2656_03140</name>
    <name evidence="4" type="ORF">UFOPK3267_01314</name>
    <name evidence="5" type="ORF">UFOPK3651_03536</name>
    <name evidence="6" type="ORF">UFOPK3931_00441</name>
    <name evidence="2" type="ORF">UFOPK4189_03295</name>
</gene>
<dbReference type="EMBL" id="CAFBOL010000006">
    <property type="protein sequence ID" value="CAB4975096.1"/>
    <property type="molecule type" value="Genomic_DNA"/>
</dbReference>
<proteinExistence type="predicted"/>
<reference evidence="3" key="1">
    <citation type="submission" date="2020-05" db="EMBL/GenBank/DDBJ databases">
        <authorList>
            <person name="Chiriac C."/>
            <person name="Salcher M."/>
            <person name="Ghai R."/>
            <person name="Kavagutti S V."/>
        </authorList>
    </citation>
    <scope>NUCLEOTIDE SEQUENCE</scope>
</reference>
<dbReference type="SUPFAM" id="SSF51735">
    <property type="entry name" value="NAD(P)-binding Rossmann-fold domains"/>
    <property type="match status" value="1"/>
</dbReference>
<dbReference type="GO" id="GO:0005737">
    <property type="term" value="C:cytoplasm"/>
    <property type="evidence" value="ECO:0007669"/>
    <property type="project" value="TreeGrafter"/>
</dbReference>
<evidence type="ECO:0000313" key="2">
    <source>
        <dbReference type="EMBL" id="CAB4365552.1"/>
    </source>
</evidence>
<dbReference type="InterPro" id="IPR036291">
    <property type="entry name" value="NAD(P)-bd_dom_sf"/>
</dbReference>
<protein>
    <submittedName>
        <fullName evidence="3">Unannotated protein</fullName>
    </submittedName>
</protein>
<accession>A0A6J6TCH6</accession>
<evidence type="ECO:0000313" key="3">
    <source>
        <dbReference type="EMBL" id="CAB4744437.1"/>
    </source>
</evidence>
<organism evidence="3">
    <name type="scientific">freshwater metagenome</name>
    <dbReference type="NCBI Taxonomy" id="449393"/>
    <lineage>
        <taxon>unclassified sequences</taxon>
        <taxon>metagenomes</taxon>
        <taxon>ecological metagenomes</taxon>
    </lineage>
</organism>
<dbReference type="InterPro" id="IPR016040">
    <property type="entry name" value="NAD(P)-bd_dom"/>
</dbReference>
<dbReference type="Gene3D" id="3.40.50.720">
    <property type="entry name" value="NAD(P)-binding Rossmann-like Domain"/>
    <property type="match status" value="1"/>
</dbReference>
<dbReference type="GO" id="GO:0004029">
    <property type="term" value="F:aldehyde dehydrogenase (NAD+) activity"/>
    <property type="evidence" value="ECO:0007669"/>
    <property type="project" value="TreeGrafter"/>
</dbReference>
<dbReference type="InterPro" id="IPR051783">
    <property type="entry name" value="NAD(P)-dependent_oxidoreduct"/>
</dbReference>
<feature type="domain" description="NAD(P)-binding" evidence="1">
    <location>
        <begin position="9"/>
        <end position="131"/>
    </location>
</feature>
<dbReference type="AlphaFoldDB" id="A0A6J6TCH6"/>